<dbReference type="Proteomes" id="UP001054945">
    <property type="component" value="Unassembled WGS sequence"/>
</dbReference>
<evidence type="ECO:0000313" key="1">
    <source>
        <dbReference type="EMBL" id="GIY45729.1"/>
    </source>
</evidence>
<accession>A0AAV4TKJ3</accession>
<organism evidence="1 2">
    <name type="scientific">Caerostris extrusa</name>
    <name type="common">Bark spider</name>
    <name type="synonym">Caerostris bankana</name>
    <dbReference type="NCBI Taxonomy" id="172846"/>
    <lineage>
        <taxon>Eukaryota</taxon>
        <taxon>Metazoa</taxon>
        <taxon>Ecdysozoa</taxon>
        <taxon>Arthropoda</taxon>
        <taxon>Chelicerata</taxon>
        <taxon>Arachnida</taxon>
        <taxon>Araneae</taxon>
        <taxon>Araneomorphae</taxon>
        <taxon>Entelegynae</taxon>
        <taxon>Araneoidea</taxon>
        <taxon>Araneidae</taxon>
        <taxon>Caerostris</taxon>
    </lineage>
</organism>
<dbReference type="AlphaFoldDB" id="A0AAV4TKJ3"/>
<comment type="caution">
    <text evidence="1">The sequence shown here is derived from an EMBL/GenBank/DDBJ whole genome shotgun (WGS) entry which is preliminary data.</text>
</comment>
<reference evidence="1 2" key="1">
    <citation type="submission" date="2021-06" db="EMBL/GenBank/DDBJ databases">
        <title>Caerostris extrusa draft genome.</title>
        <authorList>
            <person name="Kono N."/>
            <person name="Arakawa K."/>
        </authorList>
    </citation>
    <scope>NUCLEOTIDE SEQUENCE [LARGE SCALE GENOMIC DNA]</scope>
</reference>
<evidence type="ECO:0000313" key="2">
    <source>
        <dbReference type="Proteomes" id="UP001054945"/>
    </source>
</evidence>
<proteinExistence type="predicted"/>
<gene>
    <name evidence="1" type="ORF">CEXT_399841</name>
</gene>
<keyword evidence="2" id="KW-1185">Reference proteome</keyword>
<sequence>MILDWNFFCATDAIVDCENEELRLTEILSVDAESSKTDCSLFVVSDYFLHPVQSSKYVRMIDYLTRFIVTKALPTAEATQVTKDEEIILQHSASEEI</sequence>
<protein>
    <submittedName>
        <fullName evidence="1">Uncharacterized protein</fullName>
    </submittedName>
</protein>
<dbReference type="EMBL" id="BPLR01011308">
    <property type="protein sequence ID" value="GIY45729.1"/>
    <property type="molecule type" value="Genomic_DNA"/>
</dbReference>
<name>A0AAV4TKJ3_CAEEX</name>